<dbReference type="SUPFAM" id="SSF103473">
    <property type="entry name" value="MFS general substrate transporter"/>
    <property type="match status" value="1"/>
</dbReference>
<keyword evidence="2" id="KW-0813">Transport</keyword>
<evidence type="ECO:0000313" key="9">
    <source>
        <dbReference type="EMBL" id="AEN89157.1"/>
    </source>
</evidence>
<dbReference type="PROSITE" id="PS50850">
    <property type="entry name" value="MFS"/>
    <property type="match status" value="1"/>
</dbReference>
<proteinExistence type="predicted"/>
<keyword evidence="3" id="KW-1003">Cell membrane</keyword>
<organism evidence="9 10">
    <name type="scientific">Priestia megaterium (strain WSH-002)</name>
    <name type="common">Bacillus megaterium</name>
    <dbReference type="NCBI Taxonomy" id="1006007"/>
    <lineage>
        <taxon>Bacteria</taxon>
        <taxon>Bacillati</taxon>
        <taxon>Bacillota</taxon>
        <taxon>Bacilli</taxon>
        <taxon>Bacillales</taxon>
        <taxon>Bacillaceae</taxon>
        <taxon>Priestia</taxon>
    </lineage>
</organism>
<dbReference type="GO" id="GO:0022857">
    <property type="term" value="F:transmembrane transporter activity"/>
    <property type="evidence" value="ECO:0007669"/>
    <property type="project" value="InterPro"/>
</dbReference>
<evidence type="ECO:0000256" key="4">
    <source>
        <dbReference type="ARBA" id="ARBA00022692"/>
    </source>
</evidence>
<dbReference type="Gene3D" id="1.20.1720.10">
    <property type="entry name" value="Multidrug resistance protein D"/>
    <property type="match status" value="1"/>
</dbReference>
<gene>
    <name evidence="9" type="ORF">BMWSH_2275</name>
</gene>
<evidence type="ECO:0000256" key="5">
    <source>
        <dbReference type="ARBA" id="ARBA00022989"/>
    </source>
</evidence>
<dbReference type="PANTHER" id="PTHR23501:SF170">
    <property type="entry name" value="MULTIDRUG RESISTANCE PROTEIN 3"/>
    <property type="match status" value="1"/>
</dbReference>
<keyword evidence="4 7" id="KW-0812">Transmembrane</keyword>
<evidence type="ECO:0000259" key="8">
    <source>
        <dbReference type="PROSITE" id="PS50850"/>
    </source>
</evidence>
<feature type="transmembrane region" description="Helical" evidence="7">
    <location>
        <begin position="76"/>
        <end position="98"/>
    </location>
</feature>
<feature type="transmembrane region" description="Helical" evidence="7">
    <location>
        <begin position="162"/>
        <end position="184"/>
    </location>
</feature>
<evidence type="ECO:0000256" key="1">
    <source>
        <dbReference type="ARBA" id="ARBA00004651"/>
    </source>
</evidence>
<sequence length="203" mass="22126">MVSSEKNIRFIVAGLLLGIFMSAMDNTIVATAMGKIISDLGGLDKFVWVTSAYMVAVMAGMPIFGKLSDMYGRKRFFIFGLTVFLLGSALCGLAQSIVQLSIYRAIQGIGGGALLPIAFTIVFDIFPPEKRGKMTGLLGAVFGSASVFGPLLGAYITEYISWHWVFYVNVPIGLLSLFFIVRFYKESTSHKNKKLTGLVQPLL</sequence>
<accession>A0A8D3WZT8</accession>
<evidence type="ECO:0000313" key="10">
    <source>
        <dbReference type="Proteomes" id="UP000001283"/>
    </source>
</evidence>
<dbReference type="InterPro" id="IPR020846">
    <property type="entry name" value="MFS_dom"/>
</dbReference>
<feature type="domain" description="Major facilitator superfamily (MFS) profile" evidence="8">
    <location>
        <begin position="11"/>
        <end position="203"/>
    </location>
</feature>
<dbReference type="InterPro" id="IPR036259">
    <property type="entry name" value="MFS_trans_sf"/>
</dbReference>
<dbReference type="GO" id="GO:0005886">
    <property type="term" value="C:plasma membrane"/>
    <property type="evidence" value="ECO:0007669"/>
    <property type="project" value="UniProtKB-SubCell"/>
</dbReference>
<evidence type="ECO:0000256" key="2">
    <source>
        <dbReference type="ARBA" id="ARBA00022448"/>
    </source>
</evidence>
<evidence type="ECO:0000256" key="7">
    <source>
        <dbReference type="SAM" id="Phobius"/>
    </source>
</evidence>
<dbReference type="AlphaFoldDB" id="A0A8D3WZT8"/>
<dbReference type="KEGG" id="bmh:BMWSH_2275"/>
<protein>
    <submittedName>
        <fullName evidence="9">Multidrug-efflux transporter</fullName>
    </submittedName>
</protein>
<reference evidence="9 10" key="1">
    <citation type="journal article" date="2011" name="J. Bacteriol.">
        <title>Complete genome sequence of the industrial strain Bacillus megaterium WSH-002.</title>
        <authorList>
            <person name="Liu L."/>
            <person name="Li Y."/>
            <person name="Zhang J."/>
            <person name="Zou W."/>
            <person name="Zhou Z."/>
            <person name="Liu J."/>
            <person name="Li X."/>
            <person name="Wang L."/>
            <person name="Chen J."/>
        </authorList>
    </citation>
    <scope>NUCLEOTIDE SEQUENCE [LARGE SCALE GENOMIC DNA]</scope>
    <source>
        <strain evidence="9 10">WSH-002</strain>
    </source>
</reference>
<dbReference type="InterPro" id="IPR011701">
    <property type="entry name" value="MFS"/>
</dbReference>
<dbReference type="EMBL" id="CP003017">
    <property type="protein sequence ID" value="AEN89157.1"/>
    <property type="molecule type" value="Genomic_DNA"/>
</dbReference>
<name>A0A8D3WZT8_PRIMW</name>
<keyword evidence="5 7" id="KW-1133">Transmembrane helix</keyword>
<dbReference type="PANTHER" id="PTHR23501">
    <property type="entry name" value="MAJOR FACILITATOR SUPERFAMILY"/>
    <property type="match status" value="1"/>
</dbReference>
<keyword evidence="6 7" id="KW-0472">Membrane</keyword>
<evidence type="ECO:0000256" key="3">
    <source>
        <dbReference type="ARBA" id="ARBA00022475"/>
    </source>
</evidence>
<feature type="transmembrane region" description="Helical" evidence="7">
    <location>
        <begin position="46"/>
        <end position="64"/>
    </location>
</feature>
<comment type="subcellular location">
    <subcellularLocation>
        <location evidence="1">Cell membrane</location>
        <topology evidence="1">Multi-pass membrane protein</topology>
    </subcellularLocation>
</comment>
<evidence type="ECO:0000256" key="6">
    <source>
        <dbReference type="ARBA" id="ARBA00023136"/>
    </source>
</evidence>
<dbReference type="Pfam" id="PF07690">
    <property type="entry name" value="MFS_1"/>
    <property type="match status" value="1"/>
</dbReference>
<feature type="transmembrane region" description="Helical" evidence="7">
    <location>
        <begin position="104"/>
        <end position="125"/>
    </location>
</feature>
<dbReference type="Proteomes" id="UP000001283">
    <property type="component" value="Chromosome"/>
</dbReference>
<feature type="transmembrane region" description="Helical" evidence="7">
    <location>
        <begin position="137"/>
        <end position="156"/>
    </location>
</feature>
<dbReference type="FunFam" id="1.20.1720.10:FF:000004">
    <property type="entry name" value="EmrB/QacA family drug resistance transporter"/>
    <property type="match status" value="1"/>
</dbReference>